<dbReference type="RefSeq" id="WP_144761952.1">
    <property type="nucleotide sequence ID" value="NZ_VMNW02000006.1"/>
</dbReference>
<reference evidence="2" key="1">
    <citation type="submission" date="2019-09" db="EMBL/GenBank/DDBJ databases">
        <authorList>
            <person name="Teo W.F.A."/>
            <person name="Duangmal K."/>
        </authorList>
    </citation>
    <scope>NUCLEOTIDE SEQUENCE [LARGE SCALE GENOMIC DNA]</scope>
    <source>
        <strain evidence="2">K81G1</strain>
    </source>
</reference>
<evidence type="ECO:0000313" key="2">
    <source>
        <dbReference type="EMBL" id="KAA9165008.1"/>
    </source>
</evidence>
<keyword evidence="3" id="KW-1185">Reference proteome</keyword>
<dbReference type="Proteomes" id="UP000319769">
    <property type="component" value="Unassembled WGS sequence"/>
</dbReference>
<evidence type="ECO:0000313" key="3">
    <source>
        <dbReference type="Proteomes" id="UP000319769"/>
    </source>
</evidence>
<name>A0A5N0VH73_9PSEU</name>
<sequence length="112" mass="12314">MSTFRYTAPADLPADEAFAFISDAPNLLTLLPEADRAWITTDEANRRLHWGTESEGEDHGELRVRDRGPDMCEVEVSVASRRDGEQVRQELEEAVAALTHKASADADLSGST</sequence>
<dbReference type="OrthoDB" id="5244508at2"/>
<dbReference type="AlphaFoldDB" id="A0A5N0VH73"/>
<dbReference type="EMBL" id="VMNW02000006">
    <property type="protein sequence ID" value="KAA9165008.1"/>
    <property type="molecule type" value="Genomic_DNA"/>
</dbReference>
<gene>
    <name evidence="2" type="ORF">FPZ12_007110</name>
</gene>
<organism evidence="2 3">
    <name type="scientific">Amycolatopsis acidicola</name>
    <dbReference type="NCBI Taxonomy" id="2596893"/>
    <lineage>
        <taxon>Bacteria</taxon>
        <taxon>Bacillati</taxon>
        <taxon>Actinomycetota</taxon>
        <taxon>Actinomycetes</taxon>
        <taxon>Pseudonocardiales</taxon>
        <taxon>Pseudonocardiaceae</taxon>
        <taxon>Amycolatopsis</taxon>
    </lineage>
</organism>
<protein>
    <recommendedName>
        <fullName evidence="4">SRPBCC family protein</fullName>
    </recommendedName>
</protein>
<proteinExistence type="predicted"/>
<evidence type="ECO:0008006" key="4">
    <source>
        <dbReference type="Google" id="ProtNLM"/>
    </source>
</evidence>
<evidence type="ECO:0000256" key="1">
    <source>
        <dbReference type="SAM" id="MobiDB-lite"/>
    </source>
</evidence>
<accession>A0A5N0VH73</accession>
<comment type="caution">
    <text evidence="2">The sequence shown here is derived from an EMBL/GenBank/DDBJ whole genome shotgun (WGS) entry which is preliminary data.</text>
</comment>
<feature type="region of interest" description="Disordered" evidence="1">
    <location>
        <begin position="49"/>
        <end position="68"/>
    </location>
</feature>